<evidence type="ECO:0000313" key="2">
    <source>
        <dbReference type="EMBL" id="PVD19020.1"/>
    </source>
</evidence>
<comment type="caution">
    <text evidence="2">The sequence shown here is derived from an EMBL/GenBank/DDBJ whole genome shotgun (WGS) entry which is preliminary data.</text>
</comment>
<feature type="compositionally biased region" description="Basic residues" evidence="1">
    <location>
        <begin position="327"/>
        <end position="338"/>
    </location>
</feature>
<dbReference type="SUPFAM" id="SSF52540">
    <property type="entry name" value="P-loop containing nucleoside triphosphate hydrolases"/>
    <property type="match status" value="1"/>
</dbReference>
<dbReference type="EMBL" id="PZQS01000014">
    <property type="protein sequence ID" value="PVD19020.1"/>
    <property type="molecule type" value="Genomic_DNA"/>
</dbReference>
<dbReference type="Proteomes" id="UP000245119">
    <property type="component" value="Linkage Group LG14"/>
</dbReference>
<dbReference type="AlphaFoldDB" id="A0A2T7NCW6"/>
<evidence type="ECO:0000313" key="3">
    <source>
        <dbReference type="Proteomes" id="UP000245119"/>
    </source>
</evidence>
<sequence length="751" mass="84570">MLRNKISKALQQLKKEEEVLRHLVSDFPEADSIPIKKVLAFPKTRKALLRSILEDCNLTTEVCESLAAPSLEHALSSCLCAEDARKIEEAVKMAPWESGDTALTDESLLRWWSNVIDDNDETERSCCLATPSARSRDAISQETYEGLFARFCGPYSKVSIECRKSTRDEARTVADCIHLTGIRFGRSILRDNQVQILDSEDRFVCLTGPPGSGKTLVQENALEALENVFFEKISLRTDVDTFARHLLNKYKGAGLKIFIDECPWITTMKEQETRLLSCIDDLKAITDLYQNILEMCRISDFTEARPNLSPSPSVENSKKNDQSPCNKARKKACNKTRKTKQEHDGLSTSTSRDPNNETNVEVSENTAAAASKINGFYYRRSQSRYDAGLLPAQVYFKKMESHVRHAEKRISFLRTGTAGPRLMSMDHKWAGLVLQIANEHEQIMEMKTEVEDRLCGSHAAHVDVEGITGVLDEVDKRMLSAMGFLFHFNTSLYFFLIQKLMQAITRLQKEDENLDVALWTSSAFSTEIPKAFAEKKLELSLRCPPAVQELLIHLEPDLIIEQSPPRYTYQTRTFEVNPPLPTVGPEVMLLDHGDHVTSVKEVNDCPTCGQALADYLLGTLRVGACAGSLRPRDITISGSPVHSERCALLEQLRQRGLPLLMESELDPTPPSFPDKVLVIGGNYLQGLESKIVVYVPEVNRVPLNQVDGRMQEGGDVSLNCPDWVQRLGRWNRSYLWFVASRTLSHLIVFKI</sequence>
<protein>
    <submittedName>
        <fullName evidence="2">Uncharacterized protein</fullName>
    </submittedName>
</protein>
<reference evidence="2 3" key="1">
    <citation type="submission" date="2018-04" db="EMBL/GenBank/DDBJ databases">
        <title>The genome of golden apple snail Pomacea canaliculata provides insight into stress tolerance and invasive adaptation.</title>
        <authorList>
            <person name="Liu C."/>
            <person name="Liu B."/>
            <person name="Ren Y."/>
            <person name="Zhang Y."/>
            <person name="Wang H."/>
            <person name="Li S."/>
            <person name="Jiang F."/>
            <person name="Yin L."/>
            <person name="Zhang G."/>
            <person name="Qian W."/>
            <person name="Fan W."/>
        </authorList>
    </citation>
    <scope>NUCLEOTIDE SEQUENCE [LARGE SCALE GENOMIC DNA]</scope>
    <source>
        <strain evidence="2">SZHN2017</strain>
        <tissue evidence="2">Muscle</tissue>
    </source>
</reference>
<name>A0A2T7NCW6_POMCA</name>
<accession>A0A2T7NCW6</accession>
<dbReference type="OrthoDB" id="10599837at2759"/>
<proteinExistence type="predicted"/>
<organism evidence="2 3">
    <name type="scientific">Pomacea canaliculata</name>
    <name type="common">Golden apple snail</name>
    <dbReference type="NCBI Taxonomy" id="400727"/>
    <lineage>
        <taxon>Eukaryota</taxon>
        <taxon>Metazoa</taxon>
        <taxon>Spiralia</taxon>
        <taxon>Lophotrochozoa</taxon>
        <taxon>Mollusca</taxon>
        <taxon>Gastropoda</taxon>
        <taxon>Caenogastropoda</taxon>
        <taxon>Architaenioglossa</taxon>
        <taxon>Ampullarioidea</taxon>
        <taxon>Ampullariidae</taxon>
        <taxon>Pomacea</taxon>
    </lineage>
</organism>
<gene>
    <name evidence="2" type="ORF">C0Q70_21579</name>
</gene>
<feature type="region of interest" description="Disordered" evidence="1">
    <location>
        <begin position="306"/>
        <end position="364"/>
    </location>
</feature>
<keyword evidence="3" id="KW-1185">Reference proteome</keyword>
<dbReference type="InterPro" id="IPR027417">
    <property type="entry name" value="P-loop_NTPase"/>
</dbReference>
<evidence type="ECO:0000256" key="1">
    <source>
        <dbReference type="SAM" id="MobiDB-lite"/>
    </source>
</evidence>